<gene>
    <name evidence="1" type="ORF">NIOZUU157_00248</name>
</gene>
<accession>A0A7S9SU83</accession>
<organism evidence="1">
    <name type="scientific">Virus NIOZ-UU157</name>
    <dbReference type="NCBI Taxonomy" id="2763269"/>
    <lineage>
        <taxon>Viruses</taxon>
    </lineage>
</organism>
<sequence length="130" mass="14201">MNELSMMPVKDTPSSASSSVFFTHLGRNRLMSVSDAWNVPSIVASLTLRNISFCVSSALMTTSVRLQNCPSLNSISLQGLQPKSWLVSRLPFLATCLVAASLLKIPRSPDLDSYNECHSFMKIPMSGFSV</sequence>
<name>A0A7S9SU83_9VIRU</name>
<evidence type="ECO:0000313" key="1">
    <source>
        <dbReference type="EMBL" id="QPI16358.1"/>
    </source>
</evidence>
<protein>
    <submittedName>
        <fullName evidence="1">Uncharacterized protein</fullName>
    </submittedName>
</protein>
<dbReference type="EMBL" id="MW030559">
    <property type="protein sequence ID" value="QPI16358.1"/>
    <property type="molecule type" value="Genomic_DNA"/>
</dbReference>
<proteinExistence type="predicted"/>
<reference evidence="1" key="1">
    <citation type="submission" date="2020-08" db="EMBL/GenBank/DDBJ databases">
        <title>Bridging the membrane lipid divide: bacteria of the FCB group superphylum have the potential to synthesize archaeal ether lipids.</title>
        <authorList>
            <person name="Villanueva L."/>
            <person name="von Meijenfeldt F.A.B."/>
            <person name="Westbye A.B."/>
            <person name="Yadav S."/>
            <person name="Hopmans E.C."/>
            <person name="Dutilh B.E."/>
            <person name="Sinninghe Damste J.S."/>
        </authorList>
    </citation>
    <scope>NUCLEOTIDE SEQUENCE</scope>
    <source>
        <strain evidence="1">NIOZ-UU157</strain>
    </source>
</reference>